<dbReference type="GO" id="GO:0030488">
    <property type="term" value="P:tRNA methylation"/>
    <property type="evidence" value="ECO:0007669"/>
    <property type="project" value="TreeGrafter"/>
</dbReference>
<protein>
    <recommendedName>
        <fullName evidence="2">Ribosomal RNA large subunit methyltransferase K/L-like methyltransferase domain-containing protein</fullName>
    </recommendedName>
</protein>
<dbReference type="EMBL" id="JBGBPQ010000005">
    <property type="protein sequence ID" value="KAL1523700.1"/>
    <property type="molecule type" value="Genomic_DNA"/>
</dbReference>
<dbReference type="Gene3D" id="3.30.2130.30">
    <property type="match status" value="1"/>
</dbReference>
<sequence>MEGSAAEGAHEAPRGVELLALVAAGLDHLACEEIQHKLSPLECAAVGQPSAAEQWAPDGHPTVFPGTAGVAKLRLRVATPSTDAGWRQLRGALASLKSVQAMLLFVGSQSHVPLDGASGVPAIEAAAAARVTRWREAYTACCRLREREHAPPPSFRASAVRDGQHDYSSMDVARALGRVLCPLMGWRPQMVEFDVEAVAILLQRELLFGLALTAEAKGFRRGQLPAEPRPLLHHAEISARLRSSTAHLMLRLAEPRAGELVCDPMCGVGTLPLEAAATLPMVMTLAGDADAHLLSQARWRGCRTERGEDGVRDEGSTAPPSQAHENGVVLREAQDMAAGQPVLPLSECARARALPAWHYDERRYAPISRGSGVLSCVWDATRLPLRPGCVDALVVDLPFGMVHKVRHGRTVRHLYTLVVAQAARVLRAGGRLVMLTPSRAPLDACLAQQAPLWDERQCIRINCGGALAWVCVWARTSASDDINRSTRVSDCQHQRDA</sequence>
<name>A0AB34JMV4_PRYPA</name>
<organism evidence="3 5">
    <name type="scientific">Prymnesium parvum</name>
    <name type="common">Toxic golden alga</name>
    <dbReference type="NCBI Taxonomy" id="97485"/>
    <lineage>
        <taxon>Eukaryota</taxon>
        <taxon>Haptista</taxon>
        <taxon>Haptophyta</taxon>
        <taxon>Prymnesiophyceae</taxon>
        <taxon>Prymnesiales</taxon>
        <taxon>Prymnesiaceae</taxon>
        <taxon>Prymnesium</taxon>
    </lineage>
</organism>
<dbReference type="AlphaFoldDB" id="A0AB34JMV4"/>
<evidence type="ECO:0000256" key="1">
    <source>
        <dbReference type="SAM" id="MobiDB-lite"/>
    </source>
</evidence>
<feature type="domain" description="Ribosomal RNA large subunit methyltransferase K/L-like methyltransferase" evidence="2">
    <location>
        <begin position="377"/>
        <end position="464"/>
    </location>
</feature>
<dbReference type="Proteomes" id="UP001515480">
    <property type="component" value="Unassembled WGS sequence"/>
</dbReference>
<reference evidence="3 5" key="1">
    <citation type="journal article" date="2024" name="Science">
        <title>Giant polyketide synthase enzymes in the biosynthesis of giant marine polyether toxins.</title>
        <authorList>
            <person name="Fallon T.R."/>
            <person name="Shende V.V."/>
            <person name="Wierzbicki I.H."/>
            <person name="Pendleton A.L."/>
            <person name="Watervoot N.F."/>
            <person name="Auber R.P."/>
            <person name="Gonzalez D.J."/>
            <person name="Wisecaver J.H."/>
            <person name="Moore B.S."/>
        </authorList>
    </citation>
    <scope>NUCLEOTIDE SEQUENCE [LARGE SCALE GENOMIC DNA]</scope>
    <source>
        <strain evidence="3 5">12B1</strain>
    </source>
</reference>
<dbReference type="GO" id="GO:0043527">
    <property type="term" value="C:tRNA methyltransferase complex"/>
    <property type="evidence" value="ECO:0007669"/>
    <property type="project" value="UniProtKB-ARBA"/>
</dbReference>
<feature type="compositionally biased region" description="Basic and acidic residues" evidence="1">
    <location>
        <begin position="304"/>
        <end position="315"/>
    </location>
</feature>
<proteinExistence type="predicted"/>
<dbReference type="Gene3D" id="3.40.50.150">
    <property type="entry name" value="Vaccinia Virus protein VP39"/>
    <property type="match status" value="1"/>
</dbReference>
<gene>
    <name evidence="3" type="ORF">AB1Y20_018239</name>
    <name evidence="4" type="ORF">AB1Y20_018631</name>
</gene>
<evidence type="ECO:0000313" key="5">
    <source>
        <dbReference type="Proteomes" id="UP001515480"/>
    </source>
</evidence>
<dbReference type="EMBL" id="JBGBPQ010000006">
    <property type="protein sequence ID" value="KAL1523289.1"/>
    <property type="molecule type" value="Genomic_DNA"/>
</dbReference>
<dbReference type="InterPro" id="IPR029063">
    <property type="entry name" value="SAM-dependent_MTases_sf"/>
</dbReference>
<accession>A0AB34JMV4</accession>
<comment type="caution">
    <text evidence="3">The sequence shown here is derived from an EMBL/GenBank/DDBJ whole genome shotgun (WGS) entry which is preliminary data.</text>
</comment>
<dbReference type="PANTHER" id="PTHR14911:SF13">
    <property type="entry name" value="TRNA (GUANINE(6)-N2)-METHYLTRANSFERASE THUMP3"/>
    <property type="match status" value="1"/>
</dbReference>
<dbReference type="InterPro" id="IPR000241">
    <property type="entry name" value="RlmKL-like_Mtase"/>
</dbReference>
<dbReference type="Pfam" id="PF01170">
    <property type="entry name" value="UPF0020"/>
    <property type="match status" value="2"/>
</dbReference>
<evidence type="ECO:0000313" key="3">
    <source>
        <dbReference type="EMBL" id="KAL1523289.1"/>
    </source>
</evidence>
<feature type="domain" description="Ribosomal RNA large subunit methyltransferase K/L-like methyltransferase" evidence="2">
    <location>
        <begin position="236"/>
        <end position="280"/>
    </location>
</feature>
<keyword evidence="5" id="KW-1185">Reference proteome</keyword>
<dbReference type="GO" id="GO:0016423">
    <property type="term" value="F:tRNA (guanine) methyltransferase activity"/>
    <property type="evidence" value="ECO:0007669"/>
    <property type="project" value="TreeGrafter"/>
</dbReference>
<feature type="region of interest" description="Disordered" evidence="1">
    <location>
        <begin position="304"/>
        <end position="324"/>
    </location>
</feature>
<dbReference type="PANTHER" id="PTHR14911">
    <property type="entry name" value="THUMP DOMAIN-CONTAINING"/>
    <property type="match status" value="1"/>
</dbReference>
<dbReference type="SUPFAM" id="SSF53335">
    <property type="entry name" value="S-adenosyl-L-methionine-dependent methyltransferases"/>
    <property type="match status" value="1"/>
</dbReference>
<dbReference type="SUPFAM" id="SSF143437">
    <property type="entry name" value="THUMP domain-like"/>
    <property type="match status" value="1"/>
</dbReference>
<evidence type="ECO:0000259" key="2">
    <source>
        <dbReference type="Pfam" id="PF01170"/>
    </source>
</evidence>
<evidence type="ECO:0000313" key="4">
    <source>
        <dbReference type="EMBL" id="KAL1523700.1"/>
    </source>
</evidence>